<organism evidence="2 3">
    <name type="scientific">Afipia massiliensis</name>
    <dbReference type="NCBI Taxonomy" id="211460"/>
    <lineage>
        <taxon>Bacteria</taxon>
        <taxon>Pseudomonadati</taxon>
        <taxon>Pseudomonadota</taxon>
        <taxon>Alphaproteobacteria</taxon>
        <taxon>Hyphomicrobiales</taxon>
        <taxon>Nitrobacteraceae</taxon>
        <taxon>Afipia</taxon>
    </lineage>
</organism>
<dbReference type="PROSITE" id="PS51257">
    <property type="entry name" value="PROKAR_LIPOPROTEIN"/>
    <property type="match status" value="1"/>
</dbReference>
<keyword evidence="3" id="KW-1185">Reference proteome</keyword>
<dbReference type="OrthoDB" id="6368782at2"/>
<feature type="chain" id="PRO_5020334176" evidence="1">
    <location>
        <begin position="26"/>
        <end position="156"/>
    </location>
</feature>
<proteinExistence type="predicted"/>
<dbReference type="PANTHER" id="PTHR37691">
    <property type="entry name" value="BLR3518 PROTEIN"/>
    <property type="match status" value="1"/>
</dbReference>
<dbReference type="Gene3D" id="3.40.1260.10">
    <property type="entry name" value="DsrEFH-like"/>
    <property type="match status" value="1"/>
</dbReference>
<dbReference type="AlphaFoldDB" id="A0A4U6BIS6"/>
<accession>A0A4U6BIS6</accession>
<gene>
    <name evidence="2" type="ORF">YH63_000645</name>
</gene>
<protein>
    <submittedName>
        <fullName evidence="2">Uncharacterized protein</fullName>
    </submittedName>
</protein>
<evidence type="ECO:0000313" key="2">
    <source>
        <dbReference type="EMBL" id="TKT70050.1"/>
    </source>
</evidence>
<dbReference type="STRING" id="211460.YH63_18215"/>
<dbReference type="RefSeq" id="WP_046829280.1">
    <property type="nucleotide sequence ID" value="NZ_LBIA02000001.1"/>
</dbReference>
<name>A0A4U6BIS6_9BRAD</name>
<comment type="caution">
    <text evidence="2">The sequence shown here is derived from an EMBL/GenBank/DDBJ whole genome shotgun (WGS) entry which is preliminary data.</text>
</comment>
<dbReference type="InterPro" id="IPR027396">
    <property type="entry name" value="DsrEFH-like"/>
</dbReference>
<feature type="signal peptide" evidence="1">
    <location>
        <begin position="1"/>
        <end position="25"/>
    </location>
</feature>
<reference evidence="2" key="1">
    <citation type="submission" date="2019-04" db="EMBL/GenBank/DDBJ databases">
        <title>Whole genome sequencing of cave bacteria.</title>
        <authorList>
            <person name="Gan H.M."/>
            <person name="Barton H."/>
            <person name="Savka M.A."/>
        </authorList>
    </citation>
    <scope>NUCLEOTIDE SEQUENCE [LARGE SCALE GENOMIC DNA]</scope>
    <source>
        <strain evidence="2">LC387</strain>
    </source>
</reference>
<evidence type="ECO:0000313" key="3">
    <source>
        <dbReference type="Proteomes" id="UP000034832"/>
    </source>
</evidence>
<dbReference type="EMBL" id="LBIA02000001">
    <property type="protein sequence ID" value="TKT70050.1"/>
    <property type="molecule type" value="Genomic_DNA"/>
</dbReference>
<sequence>MNRRELFYSAALAALTSAVSCPAGAQTKAGPKPPEDKPFAEHFIALQLSDSDPKKQRLVLSVASNLQKAYGQDKIAIEVVAFGPGIDLLRDTSENRQLVDSLITQGVRFDVCGNTLDTIEHETGQRPKINPHAIEVQVGVGQLLTLSESGYTVIRP</sequence>
<evidence type="ECO:0000256" key="1">
    <source>
        <dbReference type="SAM" id="SignalP"/>
    </source>
</evidence>
<keyword evidence="1" id="KW-0732">Signal</keyword>
<dbReference type="SUPFAM" id="SSF75169">
    <property type="entry name" value="DsrEFH-like"/>
    <property type="match status" value="1"/>
</dbReference>
<dbReference type="PANTHER" id="PTHR37691:SF1">
    <property type="entry name" value="BLR3518 PROTEIN"/>
    <property type="match status" value="1"/>
</dbReference>
<dbReference type="Proteomes" id="UP000034832">
    <property type="component" value="Unassembled WGS sequence"/>
</dbReference>